<keyword evidence="2 9" id="KW-0963">Cytoplasm</keyword>
<dbReference type="RefSeq" id="WP_317625847.1">
    <property type="nucleotide sequence ID" value="NZ_JANFFA010000002.1"/>
</dbReference>
<feature type="binding site" evidence="9">
    <location>
        <position position="300"/>
    </location>
    <ligand>
        <name>Fe(2+)</name>
        <dbReference type="ChEBI" id="CHEBI:29033"/>
    </ligand>
</feature>
<dbReference type="PANTHER" id="PTHR11108:SF1">
    <property type="entry name" value="FERROCHELATASE, MITOCHONDRIAL"/>
    <property type="match status" value="1"/>
</dbReference>
<dbReference type="GO" id="GO:0046872">
    <property type="term" value="F:metal ion binding"/>
    <property type="evidence" value="ECO:0007669"/>
    <property type="project" value="UniProtKB-KW"/>
</dbReference>
<evidence type="ECO:0000256" key="1">
    <source>
        <dbReference type="ARBA" id="ARBA00007718"/>
    </source>
</evidence>
<comment type="catalytic activity">
    <reaction evidence="9">
        <text>heme b + 2 H(+) = protoporphyrin IX + Fe(2+)</text>
        <dbReference type="Rhea" id="RHEA:22584"/>
        <dbReference type="ChEBI" id="CHEBI:15378"/>
        <dbReference type="ChEBI" id="CHEBI:29033"/>
        <dbReference type="ChEBI" id="CHEBI:57306"/>
        <dbReference type="ChEBI" id="CHEBI:60344"/>
        <dbReference type="EC" id="4.98.1.1"/>
    </reaction>
</comment>
<sequence>MTDKTIPAHAPADHPAIPAEKVGVLIANLGTPDGYDYWSMRRYLNEFLSDKRVIDYPSWKWQPLLQLIILTKRPFSSGAAYKSIWNEDKGESPLMTITKDQTAALSAQMQARFGDSVMIDFCMRYGNPSTESKVREMVEAGCTKILFFPLYPQYAGATSATANDEFFRALMKETWQPAARTVPAYFDNPAYIDALAASVERAYDSAETRPDLLVVSYHGMPKRYLMQGDPYHCQCQKTTRLLKERLGWDDTQIRTTFQSVFGPEEWLKPYTVEEVARLARDEGKKNIAVIAPAFSADCIETLEEINEEIHESFEEAGGEKFLYIPCLNDEAGHIEVLSQVIAGNLKGWID</sequence>
<feature type="binding site" evidence="9">
    <location>
        <position position="218"/>
    </location>
    <ligand>
        <name>Fe(2+)</name>
        <dbReference type="ChEBI" id="CHEBI:29033"/>
    </ligand>
</feature>
<dbReference type="Proteomes" id="UP001227162">
    <property type="component" value="Unassembled WGS sequence"/>
</dbReference>
<evidence type="ECO:0000256" key="5">
    <source>
        <dbReference type="ARBA" id="ARBA00023133"/>
    </source>
</evidence>
<dbReference type="PANTHER" id="PTHR11108">
    <property type="entry name" value="FERROCHELATASE"/>
    <property type="match status" value="1"/>
</dbReference>
<comment type="similarity">
    <text evidence="1 9 10">Belongs to the ferrochelatase family.</text>
</comment>
<dbReference type="HAMAP" id="MF_00323">
    <property type="entry name" value="Ferrochelatase"/>
    <property type="match status" value="1"/>
</dbReference>
<dbReference type="GO" id="GO:0004325">
    <property type="term" value="F:ferrochelatase activity"/>
    <property type="evidence" value="ECO:0007669"/>
    <property type="project" value="UniProtKB-UniRule"/>
</dbReference>
<dbReference type="Gene3D" id="3.40.50.1400">
    <property type="match status" value="2"/>
</dbReference>
<evidence type="ECO:0000256" key="9">
    <source>
        <dbReference type="HAMAP-Rule" id="MF_00323"/>
    </source>
</evidence>
<dbReference type="CDD" id="cd03411">
    <property type="entry name" value="Ferrochelatase_N"/>
    <property type="match status" value="1"/>
</dbReference>
<keyword evidence="12" id="KW-1185">Reference proteome</keyword>
<protein>
    <recommendedName>
        <fullName evidence="9">Ferrochelatase</fullName>
        <ecNumber evidence="9">4.98.1.1</ecNumber>
    </recommendedName>
    <alternativeName>
        <fullName evidence="9">Heme synthase</fullName>
    </alternativeName>
    <alternativeName>
        <fullName evidence="9">Protoheme ferro-lyase</fullName>
    </alternativeName>
</protein>
<comment type="subcellular location">
    <subcellularLocation>
        <location evidence="9">Cytoplasm</location>
    </subcellularLocation>
</comment>
<evidence type="ECO:0000313" key="11">
    <source>
        <dbReference type="EMBL" id="MDQ2094241.1"/>
    </source>
</evidence>
<name>A0AAJ1UD39_9RHOB</name>
<evidence type="ECO:0000256" key="7">
    <source>
        <dbReference type="ARBA" id="ARBA00023244"/>
    </source>
</evidence>
<organism evidence="11 12">
    <name type="scientific">Rhodalgimonas zhirmunskyi</name>
    <dbReference type="NCBI Taxonomy" id="2964767"/>
    <lineage>
        <taxon>Bacteria</taxon>
        <taxon>Pseudomonadati</taxon>
        <taxon>Pseudomonadota</taxon>
        <taxon>Alphaproteobacteria</taxon>
        <taxon>Rhodobacterales</taxon>
        <taxon>Roseobacteraceae</taxon>
        <taxon>Rhodalgimonas</taxon>
    </lineage>
</organism>
<comment type="pathway">
    <text evidence="9">Porphyrin-containing compound metabolism; protoheme biosynthesis; protoheme from protoporphyrin-IX: step 1/1.</text>
</comment>
<dbReference type="InterPro" id="IPR033644">
    <property type="entry name" value="Ferrochelatase_C"/>
</dbReference>
<evidence type="ECO:0000256" key="2">
    <source>
        <dbReference type="ARBA" id="ARBA00022490"/>
    </source>
</evidence>
<proteinExistence type="inferred from homology"/>
<dbReference type="InterPro" id="IPR033659">
    <property type="entry name" value="Ferrochelatase_N"/>
</dbReference>
<accession>A0AAJ1UD39</accession>
<dbReference type="EC" id="4.98.1.1" evidence="9"/>
<reference evidence="11" key="1">
    <citation type="submission" date="2022-07" db="EMBL/GenBank/DDBJ databases">
        <authorList>
            <person name="Otstavnykh N."/>
            <person name="Isaeva M."/>
            <person name="Bystritskaya E."/>
        </authorList>
    </citation>
    <scope>NUCLEOTIDE SEQUENCE</scope>
    <source>
        <strain evidence="11">10Alg 79</strain>
    </source>
</reference>
<evidence type="ECO:0000256" key="4">
    <source>
        <dbReference type="ARBA" id="ARBA00023004"/>
    </source>
</evidence>
<evidence type="ECO:0000313" key="12">
    <source>
        <dbReference type="Proteomes" id="UP001227162"/>
    </source>
</evidence>
<keyword evidence="5 9" id="KW-0350">Heme biosynthesis</keyword>
<dbReference type="CDD" id="cd00419">
    <property type="entry name" value="Ferrochelatase_C"/>
    <property type="match status" value="1"/>
</dbReference>
<keyword evidence="4 9" id="KW-0408">Iron</keyword>
<evidence type="ECO:0000256" key="3">
    <source>
        <dbReference type="ARBA" id="ARBA00022723"/>
    </source>
</evidence>
<reference evidence="11" key="2">
    <citation type="submission" date="2023-04" db="EMBL/GenBank/DDBJ databases">
        <title>'Rhodoalgimonas zhirmunskyi' gen. nov., isolated from a red alga.</title>
        <authorList>
            <person name="Nedashkovskaya O.I."/>
            <person name="Otstavnykh N.Y."/>
            <person name="Bystritskaya E.P."/>
            <person name="Balabanova L.A."/>
            <person name="Isaeva M.P."/>
        </authorList>
    </citation>
    <scope>NUCLEOTIDE SEQUENCE</scope>
    <source>
        <strain evidence="11">10Alg 79</strain>
    </source>
</reference>
<evidence type="ECO:0000256" key="8">
    <source>
        <dbReference type="ARBA" id="ARBA00024536"/>
    </source>
</evidence>
<comment type="function">
    <text evidence="9">Catalyzes the ferrous insertion into protoporphyrin IX.</text>
</comment>
<keyword evidence="6 9" id="KW-0456">Lyase</keyword>
<dbReference type="NCBIfam" id="TIGR00109">
    <property type="entry name" value="hemH"/>
    <property type="match status" value="1"/>
</dbReference>
<dbReference type="GO" id="GO:0005737">
    <property type="term" value="C:cytoplasm"/>
    <property type="evidence" value="ECO:0007669"/>
    <property type="project" value="UniProtKB-SubCell"/>
</dbReference>
<comment type="caution">
    <text evidence="11">The sequence shown here is derived from an EMBL/GenBank/DDBJ whole genome shotgun (WGS) entry which is preliminary data.</text>
</comment>
<dbReference type="FunFam" id="3.40.50.1400:FF:000002">
    <property type="entry name" value="Ferrochelatase"/>
    <property type="match status" value="1"/>
</dbReference>
<dbReference type="AlphaFoldDB" id="A0AAJ1UD39"/>
<dbReference type="EMBL" id="JANFFA010000002">
    <property type="protein sequence ID" value="MDQ2094241.1"/>
    <property type="molecule type" value="Genomic_DNA"/>
</dbReference>
<dbReference type="InterPro" id="IPR001015">
    <property type="entry name" value="Ferrochelatase"/>
</dbReference>
<evidence type="ECO:0000256" key="6">
    <source>
        <dbReference type="ARBA" id="ARBA00023239"/>
    </source>
</evidence>
<dbReference type="Pfam" id="PF00762">
    <property type="entry name" value="Ferrochelatase"/>
    <property type="match status" value="1"/>
</dbReference>
<keyword evidence="7 9" id="KW-0627">Porphyrin biosynthesis</keyword>
<comment type="catalytic activity">
    <reaction evidence="8">
        <text>Fe-coproporphyrin III + 2 H(+) = coproporphyrin III + Fe(2+)</text>
        <dbReference type="Rhea" id="RHEA:49572"/>
        <dbReference type="ChEBI" id="CHEBI:15378"/>
        <dbReference type="ChEBI" id="CHEBI:29033"/>
        <dbReference type="ChEBI" id="CHEBI:68438"/>
        <dbReference type="ChEBI" id="CHEBI:131725"/>
        <dbReference type="EC" id="4.99.1.9"/>
    </reaction>
    <physiologicalReaction direction="right-to-left" evidence="8">
        <dbReference type="Rhea" id="RHEA:49574"/>
    </physiologicalReaction>
</comment>
<dbReference type="GO" id="GO:0006783">
    <property type="term" value="P:heme biosynthetic process"/>
    <property type="evidence" value="ECO:0007669"/>
    <property type="project" value="UniProtKB-UniRule"/>
</dbReference>
<gene>
    <name evidence="9 11" type="primary">hemH</name>
    <name evidence="11" type="ORF">NOI20_08975</name>
</gene>
<keyword evidence="3 9" id="KW-0479">Metal-binding</keyword>
<evidence type="ECO:0000256" key="10">
    <source>
        <dbReference type="RuleBase" id="RU004185"/>
    </source>
</evidence>
<dbReference type="SUPFAM" id="SSF53800">
    <property type="entry name" value="Chelatase"/>
    <property type="match status" value="1"/>
</dbReference>